<protein>
    <submittedName>
        <fullName evidence="1">Uncharacterized protein</fullName>
    </submittedName>
</protein>
<dbReference type="RefSeq" id="WP_168529504.1">
    <property type="nucleotide sequence ID" value="NZ_CP043010.1"/>
</dbReference>
<keyword evidence="2" id="KW-1185">Reference proteome</keyword>
<evidence type="ECO:0000313" key="2">
    <source>
        <dbReference type="Proteomes" id="UP001163293"/>
    </source>
</evidence>
<organism evidence="1 2">
    <name type="scientific">Paenarthrobacter ureafaciens</name>
    <dbReference type="NCBI Taxonomy" id="37931"/>
    <lineage>
        <taxon>Bacteria</taxon>
        <taxon>Bacillati</taxon>
        <taxon>Actinomycetota</taxon>
        <taxon>Actinomycetes</taxon>
        <taxon>Micrococcales</taxon>
        <taxon>Micrococcaceae</taxon>
        <taxon>Paenarthrobacter</taxon>
    </lineage>
</organism>
<name>A0AAX3EFH9_PAEUR</name>
<proteinExistence type="predicted"/>
<evidence type="ECO:0000313" key="1">
    <source>
        <dbReference type="EMBL" id="UYV96698.1"/>
    </source>
</evidence>
<gene>
    <name evidence="1" type="ORF">NL394_16825</name>
</gene>
<dbReference type="Proteomes" id="UP001163293">
    <property type="component" value="Chromosome"/>
</dbReference>
<dbReference type="EMBL" id="CP101185">
    <property type="protein sequence ID" value="UYV96698.1"/>
    <property type="molecule type" value="Genomic_DNA"/>
</dbReference>
<accession>A0AAX3EFH9</accession>
<dbReference type="AlphaFoldDB" id="A0AAX3EFH9"/>
<sequence>MARHIEIISSSLELENEDLVLYGSSMGGFGALMLGAELQGAMAVAEVPQLDMRRYPIRGAIRSLERHVINQELETFYREHPERVSVFDRFEERRVVPRFKIVTNRADTGFQEQSEFLSELGSLKSAVEFFYDNELHIVSEDIGHKPLPTSRGAQLVRAALNQAAPTAHGVASTMEQPKDDRSYQELIDSAVKSIEQIKFIRDEAEKALYLSAKRDLYAAASINNSADWPYRRLCSLIKLWTNSFNQEILDCALEGMARKETLESFIYACRGLLYNNNSGDASKLVDELINSTTDPDIANVGLIFQSLCAYESGDFDRYCQLIEAFRANKAQGFEPYIAIPVSTVVTSGPESLSSDPSPVRLLGVDIEVSQELPSQARYVVSASCDDIYFRKYAEYLVKSFSLSCADEAVMYLSVVTDKPDEIEELLGEWGAKSVILNPFRVEVGENIGPVASLVRFSTVYPLLRSLDVPVVVLDLDTVITKPLSGLLAANQNTDICSRILGGGVAPWEKYTGGFAIFNTTESAKTVAGYIASAADSVARPGSKQWWIDQNCFEAGIRMVHQAGHDLSITNVMSVRDQFCVMPVGSGDAKLHALRAALNTLA</sequence>
<reference evidence="1" key="1">
    <citation type="submission" date="2022-07" db="EMBL/GenBank/DDBJ databases">
        <authorList>
            <person name="Wu T."/>
        </authorList>
    </citation>
    <scope>NUCLEOTIDE SEQUENCE</scope>
    <source>
        <strain evidence="1">SD-1</strain>
    </source>
</reference>